<feature type="transmembrane region" description="Helical" evidence="1">
    <location>
        <begin position="6"/>
        <end position="26"/>
    </location>
</feature>
<evidence type="ECO:0000256" key="1">
    <source>
        <dbReference type="SAM" id="Phobius"/>
    </source>
</evidence>
<name>A0AAW8CLN1_9PAST</name>
<organism evidence="2 3">
    <name type="scientific">Pasteurella atlantica</name>
    <dbReference type="NCBI Taxonomy" id="2827233"/>
    <lineage>
        <taxon>Bacteria</taxon>
        <taxon>Pseudomonadati</taxon>
        <taxon>Pseudomonadota</taxon>
        <taxon>Gammaproteobacteria</taxon>
        <taxon>Pasteurellales</taxon>
        <taxon>Pasteurellaceae</taxon>
        <taxon>Pasteurella</taxon>
    </lineage>
</organism>
<proteinExistence type="predicted"/>
<dbReference type="AlphaFoldDB" id="A0AAW8CLN1"/>
<evidence type="ECO:0000313" key="2">
    <source>
        <dbReference type="EMBL" id="MDP8186216.1"/>
    </source>
</evidence>
<protein>
    <submittedName>
        <fullName evidence="2">Uncharacterized protein</fullName>
    </submittedName>
</protein>
<sequence>MKLLRNLIVTFLFVLTTYIVVSLILGSMTVERTDKSSTPNQAIYLTSNGIHLDIVLPKEGGESIAIV</sequence>
<dbReference type="EMBL" id="JASAYJ010000001">
    <property type="protein sequence ID" value="MDP8186216.1"/>
    <property type="molecule type" value="Genomic_DNA"/>
</dbReference>
<dbReference type="RefSeq" id="WP_211596879.1">
    <property type="nucleotide sequence ID" value="NZ_JAGRQI010000001.1"/>
</dbReference>
<reference evidence="2" key="1">
    <citation type="journal article" date="2023" name="Front. Microbiol.">
        <title>Phylogeography and host specificity of Pasteurellaceae pathogenic to sea-farmed fish in the north-east Atlantic.</title>
        <authorList>
            <person name="Gulla S."/>
            <person name="Colquhoun D.J."/>
            <person name="Olsen A.B."/>
            <person name="Spilsberg B."/>
            <person name="Lagesen K."/>
            <person name="Aakesson C.P."/>
            <person name="Strom S."/>
            <person name="Manji F."/>
            <person name="Birkbeck T.H."/>
            <person name="Nilsen H.K."/>
        </authorList>
    </citation>
    <scope>NUCLEOTIDE SEQUENCE</scope>
    <source>
        <strain evidence="2">VIB1234</strain>
    </source>
</reference>
<keyword evidence="1" id="KW-0812">Transmembrane</keyword>
<keyword evidence="1" id="KW-0472">Membrane</keyword>
<dbReference type="Proteomes" id="UP001230466">
    <property type="component" value="Unassembled WGS sequence"/>
</dbReference>
<keyword evidence="1" id="KW-1133">Transmembrane helix</keyword>
<gene>
    <name evidence="2" type="ORF">QJU78_00260</name>
</gene>
<accession>A0AAW8CLN1</accession>
<comment type="caution">
    <text evidence="2">The sequence shown here is derived from an EMBL/GenBank/DDBJ whole genome shotgun (WGS) entry which is preliminary data.</text>
</comment>
<evidence type="ECO:0000313" key="3">
    <source>
        <dbReference type="Proteomes" id="UP001230466"/>
    </source>
</evidence>